<reference evidence="1 2" key="1">
    <citation type="journal article" date="2018" name="MBio">
        <title>Comparative Genomics Reveals the Core Gene Toolbox for the Fungus-Insect Symbiosis.</title>
        <authorList>
            <person name="Wang Y."/>
            <person name="Stata M."/>
            <person name="Wang W."/>
            <person name="Stajich J.E."/>
            <person name="White M.M."/>
            <person name="Moncalvo J.M."/>
        </authorList>
    </citation>
    <scope>NUCLEOTIDE SEQUENCE [LARGE SCALE GENOMIC DNA]</scope>
    <source>
        <strain evidence="1 2">SWE-8-4</strain>
    </source>
</reference>
<protein>
    <recommendedName>
        <fullName evidence="3">Reverse transcriptase domain-containing protein</fullName>
    </recommendedName>
</protein>
<dbReference type="OrthoDB" id="2205812at2759"/>
<name>A0A2T9YF10_9FUNG</name>
<accession>A0A2T9YF10</accession>
<evidence type="ECO:0008006" key="3">
    <source>
        <dbReference type="Google" id="ProtNLM"/>
    </source>
</evidence>
<organism evidence="1 2">
    <name type="scientific">Smittium simulii</name>
    <dbReference type="NCBI Taxonomy" id="133385"/>
    <lineage>
        <taxon>Eukaryota</taxon>
        <taxon>Fungi</taxon>
        <taxon>Fungi incertae sedis</taxon>
        <taxon>Zoopagomycota</taxon>
        <taxon>Kickxellomycotina</taxon>
        <taxon>Harpellomycetes</taxon>
        <taxon>Harpellales</taxon>
        <taxon>Legeriomycetaceae</taxon>
        <taxon>Smittium</taxon>
    </lineage>
</organism>
<dbReference type="EMBL" id="MBFR01000231">
    <property type="protein sequence ID" value="PVU90895.1"/>
    <property type="molecule type" value="Genomic_DNA"/>
</dbReference>
<evidence type="ECO:0000313" key="2">
    <source>
        <dbReference type="Proteomes" id="UP000245383"/>
    </source>
</evidence>
<gene>
    <name evidence="1" type="ORF">BB561_004659</name>
</gene>
<evidence type="ECO:0000313" key="1">
    <source>
        <dbReference type="EMBL" id="PVU90895.1"/>
    </source>
</evidence>
<keyword evidence="2" id="KW-1185">Reference proteome</keyword>
<dbReference type="STRING" id="133385.A0A2T9YF10"/>
<sequence length="284" mass="31424">MMKEKINTFYGISGNYPKNNDLVGTIAEASKNDANLDKIIDPLADVPDTNNLNVCAGLEAANKQFIEQKKDCTVKLLKTGESNNYKASNNYPANYIDMDLVEKLANNNKAKTAKIDNEKIKINADVIVNHNGFSILAQIDNAADKLSVRAKAAVNNIVSNLKLNKGLKTWICLIDYAKAYNKTLYKNLHMTVEVDGVHVPGLSKWIPGLLFADDAVVLAEPSDKLQISLDVMTKWSEIHKMTISAGKCGVMSVNYTLSGTFQLQNQTVLIVKKYTYLEIIFTDT</sequence>
<dbReference type="AlphaFoldDB" id="A0A2T9YF10"/>
<dbReference type="Proteomes" id="UP000245383">
    <property type="component" value="Unassembled WGS sequence"/>
</dbReference>
<comment type="caution">
    <text evidence="1">The sequence shown here is derived from an EMBL/GenBank/DDBJ whole genome shotgun (WGS) entry which is preliminary data.</text>
</comment>
<proteinExistence type="predicted"/>